<accession>A0A835CXE5</accession>
<dbReference type="PANTHER" id="PTHR10763">
    <property type="entry name" value="CELL DIVISION CONTROL PROTEIN 6-RELATED"/>
    <property type="match status" value="1"/>
</dbReference>
<keyword evidence="6" id="KW-0131">Cell cycle</keyword>
<dbReference type="FunFam" id="3.40.50.300:FF:000547">
    <property type="entry name" value="Cell division control protein"/>
    <property type="match status" value="1"/>
</dbReference>
<organism evidence="10 11">
    <name type="scientific">Aphidius gifuensis</name>
    <name type="common">Parasitoid wasp</name>
    <dbReference type="NCBI Taxonomy" id="684658"/>
    <lineage>
        <taxon>Eukaryota</taxon>
        <taxon>Metazoa</taxon>
        <taxon>Ecdysozoa</taxon>
        <taxon>Arthropoda</taxon>
        <taxon>Hexapoda</taxon>
        <taxon>Insecta</taxon>
        <taxon>Pterygota</taxon>
        <taxon>Neoptera</taxon>
        <taxon>Endopterygota</taxon>
        <taxon>Hymenoptera</taxon>
        <taxon>Apocrita</taxon>
        <taxon>Ichneumonoidea</taxon>
        <taxon>Braconidae</taxon>
        <taxon>Aphidiinae</taxon>
        <taxon>Aphidius</taxon>
    </lineage>
</organism>
<dbReference type="GO" id="GO:0033314">
    <property type="term" value="P:mitotic DNA replication checkpoint signaling"/>
    <property type="evidence" value="ECO:0007669"/>
    <property type="project" value="TreeGrafter"/>
</dbReference>
<comment type="function">
    <text evidence="7">Involved in the initiation of DNA replication. Also participates in checkpoint controls that ensure DNA replication is completed before mitosis is initiated.</text>
</comment>
<dbReference type="Pfam" id="PF13401">
    <property type="entry name" value="AAA_22"/>
    <property type="match status" value="1"/>
</dbReference>
<dbReference type="InterPro" id="IPR016314">
    <property type="entry name" value="Cdc6/18"/>
</dbReference>
<keyword evidence="4" id="KW-0235">DNA replication</keyword>
<dbReference type="CDD" id="cd00009">
    <property type="entry name" value="AAA"/>
    <property type="match status" value="1"/>
</dbReference>
<dbReference type="SUPFAM" id="SSF52540">
    <property type="entry name" value="P-loop containing nucleoside triphosphate hydrolases"/>
    <property type="match status" value="1"/>
</dbReference>
<dbReference type="SMART" id="SM01074">
    <property type="entry name" value="Cdc6_C"/>
    <property type="match status" value="1"/>
</dbReference>
<dbReference type="PANTHER" id="PTHR10763:SF26">
    <property type="entry name" value="CELL DIVISION CONTROL PROTEIN 6 HOMOLOG"/>
    <property type="match status" value="1"/>
</dbReference>
<evidence type="ECO:0000256" key="8">
    <source>
        <dbReference type="SAM" id="MobiDB-lite"/>
    </source>
</evidence>
<evidence type="ECO:0000313" key="10">
    <source>
        <dbReference type="EMBL" id="KAF7996485.1"/>
    </source>
</evidence>
<comment type="similarity">
    <text evidence="2 7">Belongs to the CDC6/cdc18 family.</text>
</comment>
<dbReference type="PIRSF" id="PIRSF001767">
    <property type="entry name" value="Cdc6"/>
    <property type="match status" value="1"/>
</dbReference>
<dbReference type="GO" id="GO:0003688">
    <property type="term" value="F:DNA replication origin binding"/>
    <property type="evidence" value="ECO:0007669"/>
    <property type="project" value="TreeGrafter"/>
</dbReference>
<evidence type="ECO:0000256" key="5">
    <source>
        <dbReference type="ARBA" id="ARBA00023242"/>
    </source>
</evidence>
<feature type="compositionally biased region" description="Basic and acidic residues" evidence="8">
    <location>
        <begin position="67"/>
        <end position="76"/>
    </location>
</feature>
<dbReference type="OrthoDB" id="1926878at2759"/>
<dbReference type="GO" id="GO:0051301">
    <property type="term" value="P:cell division"/>
    <property type="evidence" value="ECO:0007669"/>
    <property type="project" value="UniProtKB-UniRule"/>
</dbReference>
<protein>
    <recommendedName>
        <fullName evidence="7">Cell division control protein</fullName>
    </recommendedName>
</protein>
<dbReference type="InterPro" id="IPR027417">
    <property type="entry name" value="P-loop_NTPase"/>
</dbReference>
<dbReference type="Proteomes" id="UP000639338">
    <property type="component" value="Unassembled WGS sequence"/>
</dbReference>
<gene>
    <name evidence="10" type="ORF">HCN44_002117</name>
</gene>
<feature type="region of interest" description="Disordered" evidence="8">
    <location>
        <begin position="54"/>
        <end position="127"/>
    </location>
</feature>
<dbReference type="InterPro" id="IPR054425">
    <property type="entry name" value="Cdc6_ORC1-like_ATPase_lid"/>
</dbReference>
<dbReference type="Pfam" id="PF22606">
    <property type="entry name" value="Cdc6-ORC-like_ATPase_lid"/>
    <property type="match status" value="1"/>
</dbReference>
<comment type="subcellular location">
    <subcellularLocation>
        <location evidence="1 7">Nucleus</location>
    </subcellularLocation>
</comment>
<dbReference type="CDD" id="cd08768">
    <property type="entry name" value="Cdc6_C"/>
    <property type="match status" value="1"/>
</dbReference>
<evidence type="ECO:0000256" key="1">
    <source>
        <dbReference type="ARBA" id="ARBA00004123"/>
    </source>
</evidence>
<dbReference type="GO" id="GO:0016887">
    <property type="term" value="F:ATP hydrolysis activity"/>
    <property type="evidence" value="ECO:0007669"/>
    <property type="project" value="InterPro"/>
</dbReference>
<dbReference type="Gene3D" id="1.10.8.60">
    <property type="match status" value="1"/>
</dbReference>
<reference evidence="10 11" key="1">
    <citation type="submission" date="2020-08" db="EMBL/GenBank/DDBJ databases">
        <title>Aphidius gifuensis genome sequencing and assembly.</title>
        <authorList>
            <person name="Du Z."/>
        </authorList>
    </citation>
    <scope>NUCLEOTIDE SEQUENCE [LARGE SCALE GENOMIC DNA]</scope>
    <source>
        <strain evidence="10">YNYX2018</strain>
        <tissue evidence="10">Adults</tissue>
    </source>
</reference>
<dbReference type="Gene3D" id="3.40.50.300">
    <property type="entry name" value="P-loop containing nucleotide triphosphate hydrolases"/>
    <property type="match status" value="1"/>
</dbReference>
<dbReference type="SUPFAM" id="SSF46785">
    <property type="entry name" value="Winged helix' DNA-binding domain"/>
    <property type="match status" value="1"/>
</dbReference>
<dbReference type="Pfam" id="PF09079">
    <property type="entry name" value="WHD_Cdc6"/>
    <property type="match status" value="1"/>
</dbReference>
<dbReference type="FunFam" id="1.10.10.10:FF:000265">
    <property type="entry name" value="Cell division control protein"/>
    <property type="match status" value="1"/>
</dbReference>
<dbReference type="InterPro" id="IPR049945">
    <property type="entry name" value="AAA_22"/>
</dbReference>
<comment type="caution">
    <text evidence="10">The sequence shown here is derived from an EMBL/GenBank/DDBJ whole genome shotgun (WGS) entry which is preliminary data.</text>
</comment>
<dbReference type="Gene3D" id="1.10.10.10">
    <property type="entry name" value="Winged helix-like DNA-binding domain superfamily/Winged helix DNA-binding domain"/>
    <property type="match status" value="1"/>
</dbReference>
<dbReference type="InterPro" id="IPR036388">
    <property type="entry name" value="WH-like_DNA-bd_sf"/>
</dbReference>
<evidence type="ECO:0000256" key="4">
    <source>
        <dbReference type="ARBA" id="ARBA00022705"/>
    </source>
</evidence>
<dbReference type="InterPro" id="IPR036390">
    <property type="entry name" value="WH_DNA-bd_sf"/>
</dbReference>
<dbReference type="EMBL" id="JACMRX010000001">
    <property type="protein sequence ID" value="KAF7996485.1"/>
    <property type="molecule type" value="Genomic_DNA"/>
</dbReference>
<dbReference type="InterPro" id="IPR015163">
    <property type="entry name" value="Cdc6_C"/>
</dbReference>
<dbReference type="GO" id="GO:0006270">
    <property type="term" value="P:DNA replication initiation"/>
    <property type="evidence" value="ECO:0007669"/>
    <property type="project" value="UniProtKB-UniRule"/>
</dbReference>
<evidence type="ECO:0000256" key="7">
    <source>
        <dbReference type="PIRNR" id="PIRNR001767"/>
    </source>
</evidence>
<name>A0A835CXE5_APHGI</name>
<sequence>MTSKVQAKLNFPIKKNIGFYGKVETTPKKDYTNATCNTPKIKTSPVVKKLMILSSSESSSDSDSDTENYKNEKTTKEILSTPRRVRKSSVSEDKAGLSPPKQKKTSPTITPSPTPSTRMSNLKIGSPRIKEKLSPKILFTDNNKKYQNAKQALHNSATDNLPGREKELAELELFLQKNLDDKTSSSLYISGPPGTGKTACLSKLMEIPKLKQSFKNVYINCTSIKSPGAIYGKILKELGIYAPKSNDKCKKKIEDHLKTNHKMILLVLDEIDQLLSKDLTVLYSIFEWPSIEKSKILLIGIANALDLTTNKLSRLQSSGQFKPQLEPKLMHFTSYNKQQIIDIITARLEEADVADIFTNVAIQMLAGKIAAISGDVRRALDISRRVIEIAESQKLNPVLKPAVDNAKNGGSPKKQQPDKLIDIKEVVAILNSVYGGLQTIEKDEDTFPLQQKLLLCSLMLIRNKGRNKDVTVGKLHEVYKKVCKKRNIHSLDESEFVGLCSLIETQGVLHVTGKKEPRLCKVNLQWDEDELRTALQDKKMMSDIIDDVSCL</sequence>
<proteinExistence type="inferred from homology"/>
<evidence type="ECO:0000256" key="3">
    <source>
        <dbReference type="ARBA" id="ARBA00022618"/>
    </source>
</evidence>
<keyword evidence="3" id="KW-0132">Cell division</keyword>
<evidence type="ECO:0000256" key="6">
    <source>
        <dbReference type="ARBA" id="ARBA00023306"/>
    </source>
</evidence>
<keyword evidence="5 7" id="KW-0539">Nucleus</keyword>
<evidence type="ECO:0000259" key="9">
    <source>
        <dbReference type="SMART" id="SM01074"/>
    </source>
</evidence>
<dbReference type="InterPro" id="IPR050311">
    <property type="entry name" value="ORC1/CDC6"/>
</dbReference>
<dbReference type="GO" id="GO:0005634">
    <property type="term" value="C:nucleus"/>
    <property type="evidence" value="ECO:0007669"/>
    <property type="project" value="UniProtKB-SubCell"/>
</dbReference>
<feature type="compositionally biased region" description="Low complexity" evidence="8">
    <location>
        <begin position="105"/>
        <end position="117"/>
    </location>
</feature>
<dbReference type="AlphaFoldDB" id="A0A835CXE5"/>
<feature type="domain" description="Cdc6 C-terminal" evidence="9">
    <location>
        <begin position="455"/>
        <end position="535"/>
    </location>
</feature>
<keyword evidence="11" id="KW-1185">Reference proteome</keyword>
<evidence type="ECO:0000313" key="11">
    <source>
        <dbReference type="Proteomes" id="UP000639338"/>
    </source>
</evidence>
<evidence type="ECO:0000256" key="2">
    <source>
        <dbReference type="ARBA" id="ARBA00006184"/>
    </source>
</evidence>